<accession>A0A1G6KR27</accession>
<evidence type="ECO:0000256" key="1">
    <source>
        <dbReference type="SAM" id="SignalP"/>
    </source>
</evidence>
<dbReference type="EMBL" id="FMYK01000004">
    <property type="protein sequence ID" value="SDC33413.1"/>
    <property type="molecule type" value="Genomic_DNA"/>
</dbReference>
<evidence type="ECO:0000313" key="2">
    <source>
        <dbReference type="EMBL" id="SDC33413.1"/>
    </source>
</evidence>
<sequence>MMKKLACVLLFSLMATNTFAMPEYRAQMQERLKASKKLSIDFENGIAVGRLLGLFEKYFGNINITYDPKVDQDKEITIDTGFNNGLVTFEKVLHRANLQYQVVGPNTIKILPK</sequence>
<proteinExistence type="predicted"/>
<reference evidence="3" key="1">
    <citation type="submission" date="2016-09" db="EMBL/GenBank/DDBJ databases">
        <authorList>
            <person name="Varghese N."/>
            <person name="Submissions S."/>
        </authorList>
    </citation>
    <scope>NUCLEOTIDE SEQUENCE [LARGE SCALE GENOMIC DNA]</scope>
    <source>
        <strain evidence="3">ANC 3699</strain>
    </source>
</reference>
<keyword evidence="3" id="KW-1185">Reference proteome</keyword>
<feature type="chain" id="PRO_5017308039" evidence="1">
    <location>
        <begin position="21"/>
        <end position="113"/>
    </location>
</feature>
<dbReference type="Proteomes" id="UP000242317">
    <property type="component" value="Unassembled WGS sequence"/>
</dbReference>
<gene>
    <name evidence="2" type="ORF">SAMN05421749_104152</name>
</gene>
<keyword evidence="1" id="KW-0732">Signal</keyword>
<evidence type="ECO:0000313" key="3">
    <source>
        <dbReference type="Proteomes" id="UP000242317"/>
    </source>
</evidence>
<protein>
    <submittedName>
        <fullName evidence="2">Uncharacterized protein</fullName>
    </submittedName>
</protein>
<feature type="signal peptide" evidence="1">
    <location>
        <begin position="1"/>
        <end position="20"/>
    </location>
</feature>
<dbReference type="AlphaFoldDB" id="A0A1G6KR27"/>
<organism evidence="2 3">
    <name type="scientific">Acinetobacter marinus</name>
    <dbReference type="NCBI Taxonomy" id="281375"/>
    <lineage>
        <taxon>Bacteria</taxon>
        <taxon>Pseudomonadati</taxon>
        <taxon>Pseudomonadota</taxon>
        <taxon>Gammaproteobacteria</taxon>
        <taxon>Moraxellales</taxon>
        <taxon>Moraxellaceae</taxon>
        <taxon>Acinetobacter</taxon>
    </lineage>
</organism>
<name>A0A1G6KR27_9GAMM</name>